<dbReference type="InterPro" id="IPR007829">
    <property type="entry name" value="TM2"/>
</dbReference>
<evidence type="ECO:0000313" key="8">
    <source>
        <dbReference type="EMBL" id="UQX10262.1"/>
    </source>
</evidence>
<feature type="region of interest" description="Disordered" evidence="5">
    <location>
        <begin position="1"/>
        <end position="96"/>
    </location>
</feature>
<organism evidence="8 9">
    <name type="scientific">Candidatus Mycobacterium methanotrophicum</name>
    <dbReference type="NCBI Taxonomy" id="2943498"/>
    <lineage>
        <taxon>Bacteria</taxon>
        <taxon>Bacillati</taxon>
        <taxon>Actinomycetota</taxon>
        <taxon>Actinomycetes</taxon>
        <taxon>Mycobacteriales</taxon>
        <taxon>Mycobacteriaceae</taxon>
        <taxon>Mycobacterium</taxon>
    </lineage>
</organism>
<keyword evidence="9" id="KW-1185">Reference proteome</keyword>
<keyword evidence="3 6" id="KW-1133">Transmembrane helix</keyword>
<evidence type="ECO:0000256" key="1">
    <source>
        <dbReference type="ARBA" id="ARBA00004141"/>
    </source>
</evidence>
<reference evidence="8" key="1">
    <citation type="submission" date="2022-05" db="EMBL/GenBank/DDBJ databases">
        <title>A methanotrophic Mycobacterium dominates a cave microbial ecosystem.</title>
        <authorList>
            <person name="Van Spanning R.J.M."/>
            <person name="Guan Q."/>
            <person name="Melkonian C."/>
            <person name="Gallant J."/>
            <person name="Polerecky L."/>
            <person name="Flot J.-F."/>
            <person name="Brandt B.W."/>
            <person name="Braster M."/>
            <person name="Iturbe Espinoza P."/>
            <person name="Aerts J."/>
            <person name="Meima-Franke M."/>
            <person name="Piersma S.R."/>
            <person name="Bunduc C."/>
            <person name="Ummels R."/>
            <person name="Pain A."/>
            <person name="Fleming E.J."/>
            <person name="van der Wel N."/>
            <person name="Gherman V.D."/>
            <person name="Sarbu S.M."/>
            <person name="Bodelier P.L.E."/>
            <person name="Bitter W."/>
        </authorList>
    </citation>
    <scope>NUCLEOTIDE SEQUENCE</scope>
    <source>
        <strain evidence="8">Sulfur Cave</strain>
    </source>
</reference>
<feature type="domain" description="TM2" evidence="7">
    <location>
        <begin position="99"/>
        <end position="140"/>
    </location>
</feature>
<feature type="compositionally biased region" description="Low complexity" evidence="5">
    <location>
        <begin position="64"/>
        <end position="73"/>
    </location>
</feature>
<dbReference type="EMBL" id="CP097320">
    <property type="protein sequence ID" value="UQX10262.1"/>
    <property type="molecule type" value="Genomic_DNA"/>
</dbReference>
<feature type="transmembrane region" description="Helical" evidence="6">
    <location>
        <begin position="120"/>
        <end position="142"/>
    </location>
</feature>
<evidence type="ECO:0000313" key="9">
    <source>
        <dbReference type="Proteomes" id="UP001056610"/>
    </source>
</evidence>
<feature type="transmembrane region" description="Helical" evidence="6">
    <location>
        <begin position="154"/>
        <end position="175"/>
    </location>
</feature>
<evidence type="ECO:0000259" key="7">
    <source>
        <dbReference type="Pfam" id="PF05154"/>
    </source>
</evidence>
<protein>
    <submittedName>
        <fullName evidence="8">TM2 domain-containing protein</fullName>
    </submittedName>
</protein>
<accession>A0ABY4QID4</accession>
<evidence type="ECO:0000256" key="2">
    <source>
        <dbReference type="ARBA" id="ARBA00022692"/>
    </source>
</evidence>
<gene>
    <name evidence="8" type="ORF">M5I08_19180</name>
</gene>
<evidence type="ECO:0000256" key="6">
    <source>
        <dbReference type="SAM" id="Phobius"/>
    </source>
</evidence>
<name>A0ABY4QID4_9MYCO</name>
<dbReference type="Proteomes" id="UP001056610">
    <property type="component" value="Chromosome"/>
</dbReference>
<sequence>MSPPRRKINPKAFSDSRWPYPGGQEQWPYPGGQEQPNPVPPPPQGYPTYSGQPDHPYPPPPQGYPSYPGQPDQHSGAGWGVDSEAPYGRDQVTGKPLSDKKAATAGLFQLFLGMFGAGRFYIGSKAIGGCQLGLTVLGIVLAQVTASSDNASGLVGLLLVGVIIWAIIDAVRIFNKSVNDGQGRKLR</sequence>
<proteinExistence type="predicted"/>
<dbReference type="Pfam" id="PF05154">
    <property type="entry name" value="TM2"/>
    <property type="match status" value="1"/>
</dbReference>
<evidence type="ECO:0000256" key="4">
    <source>
        <dbReference type="ARBA" id="ARBA00023136"/>
    </source>
</evidence>
<dbReference type="RefSeq" id="WP_219065525.1">
    <property type="nucleotide sequence ID" value="NZ_CAJUXY010000001.1"/>
</dbReference>
<comment type="subcellular location">
    <subcellularLocation>
        <location evidence="1">Membrane</location>
        <topology evidence="1">Multi-pass membrane protein</topology>
    </subcellularLocation>
</comment>
<keyword evidence="4 6" id="KW-0472">Membrane</keyword>
<evidence type="ECO:0000256" key="3">
    <source>
        <dbReference type="ARBA" id="ARBA00022989"/>
    </source>
</evidence>
<keyword evidence="2 6" id="KW-0812">Transmembrane</keyword>
<evidence type="ECO:0000256" key="5">
    <source>
        <dbReference type="SAM" id="MobiDB-lite"/>
    </source>
</evidence>